<dbReference type="RefSeq" id="YP_009119499.1">
    <property type="nucleotide sequence ID" value="NC_026440.1"/>
</dbReference>
<reference evidence="1 2" key="1">
    <citation type="journal article" date="2015" name="Parasitol. Res.">
        <title>Viruses in close associations with free-living amoebae.</title>
        <authorList>
            <person name="Scheid P."/>
        </authorList>
    </citation>
    <scope>NUCLEOTIDE SEQUENCE [LARGE SCALE GENOMIC DNA]</scope>
    <source>
        <strain evidence="1">KlaHel</strain>
    </source>
</reference>
<accession>A0A0B5J1B4</accession>
<evidence type="ECO:0000313" key="2">
    <source>
        <dbReference type="Proteomes" id="UP000202511"/>
    </source>
</evidence>
<dbReference type="EMBL" id="KP136319">
    <property type="protein sequence ID" value="AJF97264.1"/>
    <property type="molecule type" value="Genomic_DNA"/>
</dbReference>
<sequence>MSCVAAVFFFPQSWQSSAATRRAAPADTTSARPCAAPRVAGTSTLCATCSHGALAMYAAKTVTGASQMRLRRATWTSLSLPTTCTAYRRPARNRADVTPRWVARHGTPCNPTWRCGCATLAARATAGRCLTS</sequence>
<proteinExistence type="predicted"/>
<name>A0A0B5J1B4_9VIRU</name>
<protein>
    <submittedName>
        <fullName evidence="1">Uncharacterized protein</fullName>
    </submittedName>
</protein>
<evidence type="ECO:0000313" key="1">
    <source>
        <dbReference type="EMBL" id="AJF97264.1"/>
    </source>
</evidence>
<dbReference type="GeneID" id="23462181"/>
<organism evidence="1 2">
    <name type="scientific">Pandoravirus inopinatum</name>
    <dbReference type="NCBI Taxonomy" id="1605721"/>
    <lineage>
        <taxon>Viruses</taxon>
        <taxon>Pandoravirus</taxon>
    </lineage>
</organism>
<dbReference type="Proteomes" id="UP000202511">
    <property type="component" value="Segment"/>
</dbReference>
<dbReference type="KEGG" id="vg:23462181"/>